<gene>
    <name evidence="2" type="ORF">J1N35_037069</name>
</gene>
<name>A0A9D3UJ67_9ROSI</name>
<accession>A0A9D3UJ67</accession>
<evidence type="ECO:0000313" key="2">
    <source>
        <dbReference type="EMBL" id="KAH1046285.1"/>
    </source>
</evidence>
<proteinExistence type="predicted"/>
<dbReference type="AlphaFoldDB" id="A0A9D3UJ67"/>
<dbReference type="Proteomes" id="UP000828251">
    <property type="component" value="Unassembled WGS sequence"/>
</dbReference>
<organism evidence="2 3">
    <name type="scientific">Gossypium stocksii</name>
    <dbReference type="NCBI Taxonomy" id="47602"/>
    <lineage>
        <taxon>Eukaryota</taxon>
        <taxon>Viridiplantae</taxon>
        <taxon>Streptophyta</taxon>
        <taxon>Embryophyta</taxon>
        <taxon>Tracheophyta</taxon>
        <taxon>Spermatophyta</taxon>
        <taxon>Magnoliopsida</taxon>
        <taxon>eudicotyledons</taxon>
        <taxon>Gunneridae</taxon>
        <taxon>Pentapetalae</taxon>
        <taxon>rosids</taxon>
        <taxon>malvids</taxon>
        <taxon>Malvales</taxon>
        <taxon>Malvaceae</taxon>
        <taxon>Malvoideae</taxon>
        <taxon>Gossypium</taxon>
    </lineage>
</organism>
<evidence type="ECO:0000256" key="1">
    <source>
        <dbReference type="SAM" id="MobiDB-lite"/>
    </source>
</evidence>
<reference evidence="2 3" key="1">
    <citation type="journal article" date="2021" name="Plant Biotechnol. J.">
        <title>Multi-omics assisted identification of the key and species-specific regulatory components of drought-tolerant mechanisms in Gossypium stocksii.</title>
        <authorList>
            <person name="Yu D."/>
            <person name="Ke L."/>
            <person name="Zhang D."/>
            <person name="Wu Y."/>
            <person name="Sun Y."/>
            <person name="Mei J."/>
            <person name="Sun J."/>
            <person name="Sun Y."/>
        </authorList>
    </citation>
    <scope>NUCLEOTIDE SEQUENCE [LARGE SCALE GENOMIC DNA]</scope>
    <source>
        <strain evidence="3">cv. E1</strain>
        <tissue evidence="2">Leaf</tissue>
    </source>
</reference>
<comment type="caution">
    <text evidence="2">The sequence shown here is derived from an EMBL/GenBank/DDBJ whole genome shotgun (WGS) entry which is preliminary data.</text>
</comment>
<feature type="region of interest" description="Disordered" evidence="1">
    <location>
        <begin position="58"/>
        <end position="102"/>
    </location>
</feature>
<evidence type="ECO:0000313" key="3">
    <source>
        <dbReference type="Proteomes" id="UP000828251"/>
    </source>
</evidence>
<dbReference type="EMBL" id="JAIQCV010000011">
    <property type="protein sequence ID" value="KAH1046285.1"/>
    <property type="molecule type" value="Genomic_DNA"/>
</dbReference>
<sequence length="102" mass="11429">MVVADPMNLSHIDFDFFNDISIETLDFNVYNPKGKEWEKLQLKWKQIARSFLPNSLELKGDKNIEGPSDLEQTLGGAEQTEDAPNSNKASADLAGQHIGEEH</sequence>
<protein>
    <submittedName>
        <fullName evidence="2">Uncharacterized protein</fullName>
    </submittedName>
</protein>
<keyword evidence="3" id="KW-1185">Reference proteome</keyword>